<protein>
    <submittedName>
        <fullName evidence="2">Uncharacterized protein</fullName>
    </submittedName>
</protein>
<dbReference type="AlphaFoldDB" id="A0A915HEP0"/>
<name>A0A915HEP0_ROMCU</name>
<keyword evidence="1" id="KW-1185">Reference proteome</keyword>
<organism evidence="1 2">
    <name type="scientific">Romanomermis culicivorax</name>
    <name type="common">Nematode worm</name>
    <dbReference type="NCBI Taxonomy" id="13658"/>
    <lineage>
        <taxon>Eukaryota</taxon>
        <taxon>Metazoa</taxon>
        <taxon>Ecdysozoa</taxon>
        <taxon>Nematoda</taxon>
        <taxon>Enoplea</taxon>
        <taxon>Dorylaimia</taxon>
        <taxon>Mermithida</taxon>
        <taxon>Mermithoidea</taxon>
        <taxon>Mermithidae</taxon>
        <taxon>Romanomermis</taxon>
    </lineage>
</organism>
<proteinExistence type="predicted"/>
<dbReference type="WBParaSite" id="nRc.2.0.1.t00522-RA">
    <property type="protein sequence ID" value="nRc.2.0.1.t00522-RA"/>
    <property type="gene ID" value="nRc.2.0.1.g00522"/>
</dbReference>
<reference evidence="2" key="1">
    <citation type="submission" date="2022-11" db="UniProtKB">
        <authorList>
            <consortium name="WormBaseParasite"/>
        </authorList>
    </citation>
    <scope>IDENTIFICATION</scope>
</reference>
<evidence type="ECO:0000313" key="2">
    <source>
        <dbReference type="WBParaSite" id="nRc.2.0.1.t00522-RA"/>
    </source>
</evidence>
<accession>A0A915HEP0</accession>
<evidence type="ECO:0000313" key="1">
    <source>
        <dbReference type="Proteomes" id="UP000887565"/>
    </source>
</evidence>
<dbReference type="Proteomes" id="UP000887565">
    <property type="component" value="Unplaced"/>
</dbReference>
<sequence>MTTVEKMRRELEQEFKIFRSGLICTLLSAPCRRYKKSCAEQQRCSKFKFVVCPSPRGQYVDKITL</sequence>